<dbReference type="OrthoDB" id="4509869at2759"/>
<reference evidence="2" key="1">
    <citation type="submission" date="2019-04" db="EMBL/GenBank/DDBJ databases">
        <title>Friends and foes A comparative genomics studyof 23 Aspergillus species from section Flavi.</title>
        <authorList>
            <consortium name="DOE Joint Genome Institute"/>
            <person name="Kjaerbolling I."/>
            <person name="Vesth T."/>
            <person name="Frisvad J.C."/>
            <person name="Nybo J.L."/>
            <person name="Theobald S."/>
            <person name="Kildgaard S."/>
            <person name="Isbrandt T."/>
            <person name="Kuo A."/>
            <person name="Sato A."/>
            <person name="Lyhne E.K."/>
            <person name="Kogle M.E."/>
            <person name="Wiebenga A."/>
            <person name="Kun R.S."/>
            <person name="Lubbers R.J."/>
            <person name="Makela M.R."/>
            <person name="Barry K."/>
            <person name="Chovatia M."/>
            <person name="Clum A."/>
            <person name="Daum C."/>
            <person name="Haridas S."/>
            <person name="He G."/>
            <person name="LaButti K."/>
            <person name="Lipzen A."/>
            <person name="Mondo S."/>
            <person name="Riley R."/>
            <person name="Salamov A."/>
            <person name="Simmons B.A."/>
            <person name="Magnuson J.K."/>
            <person name="Henrissat B."/>
            <person name="Mortensen U.H."/>
            <person name="Larsen T.O."/>
            <person name="Devries R.P."/>
            <person name="Grigoriev I.V."/>
            <person name="Machida M."/>
            <person name="Baker S.E."/>
            <person name="Andersen M.R."/>
        </authorList>
    </citation>
    <scope>NUCLEOTIDE SEQUENCE [LARGE SCALE GENOMIC DNA]</scope>
    <source>
        <strain evidence="2">CBS 553.77</strain>
    </source>
</reference>
<sequence>MADAVLAAFHGKLLFKDAWGFDKAQMEAFIDQVFANPKDHGVVETNEQVLTSIHEGLKKLRPKGELYTTPAPEEQVRRKKNTDKTIKRDNTVNPYIWTGYSNYFLFNDLLGLFFSLALAPVGATRDHFFLPWATVYGKWCALQHDKSLQRKKALKEPTYIQCTWRTGPGEEQKAFCMGASASGYASRFGQVDDKKRPLWREHVKRERFDLLGQEKINNEYAFYSSPELTLQGENNGWDFGNCAETYPFLKLLRDSPRTAGYECHGFAISYPLVLHGPVKDGARRDYEPLGSEHLSVPCKNCEVLITMYGYKVKAFTPAEAMSNPQSHSFQPGTVIGLRSGSGITVAYKDRKTDSHTIGIIQPTANMSHQDGFYIYSSSATGRQEPNVIIAESTTSGTFLSKLEGKVLVVQKQPAPEAAFHVDDKWATWLRHLDDTGLFTVAMTTDGKEIDHFAFELSSPLPLIFRSTRSALTSAFGDDAADVAAPGYVDARLCCGLVPPPSPPTADIALATVWQWTGLPAASIPELLKPLLVRLDWTLPQGHRNALWFNPEAGSRTTVRLVFNLLTVSALDQLHLDALNVTITRADLVCKKFLTAGDTGEKIIPVEEGTATLAIRCDFTSSTGVLPMVGALEFADDIVALTLRTDADRPVGRALGWLAEVIGVDGGALDFVQELMEKDPFTDLQFRQIELELDLSGPMPVLLSFRLSVQVSTVAGQDPSSGHQTFFLLSYLWDHVSSGLGVVRGELWAPSGMAHPQLAPGYEDWTNLEPLPRGAAILPMQIKYLIPGQVIDSLPDAVPDTITRASVMLSQQGVQFGATVAAKENVAPGNAPQPYLGRLMIDAAFEWGQTSSFSFDVHVLAGVQPSSRSVQTDPARLTGQLSYKRS</sequence>
<dbReference type="EMBL" id="ML739034">
    <property type="protein sequence ID" value="KAE8356858.1"/>
    <property type="molecule type" value="Genomic_DNA"/>
</dbReference>
<name>A0A5N6ZHL1_9EURO</name>
<accession>A0A5N6ZHL1</accession>
<evidence type="ECO:0000313" key="2">
    <source>
        <dbReference type="Proteomes" id="UP000327118"/>
    </source>
</evidence>
<organism evidence="1 2">
    <name type="scientific">Aspergillus coremiiformis</name>
    <dbReference type="NCBI Taxonomy" id="138285"/>
    <lineage>
        <taxon>Eukaryota</taxon>
        <taxon>Fungi</taxon>
        <taxon>Dikarya</taxon>
        <taxon>Ascomycota</taxon>
        <taxon>Pezizomycotina</taxon>
        <taxon>Eurotiomycetes</taxon>
        <taxon>Eurotiomycetidae</taxon>
        <taxon>Eurotiales</taxon>
        <taxon>Aspergillaceae</taxon>
        <taxon>Aspergillus</taxon>
        <taxon>Aspergillus subgen. Circumdati</taxon>
    </lineage>
</organism>
<keyword evidence="2" id="KW-1185">Reference proteome</keyword>
<proteinExistence type="predicted"/>
<evidence type="ECO:0000313" key="1">
    <source>
        <dbReference type="EMBL" id="KAE8356858.1"/>
    </source>
</evidence>
<protein>
    <submittedName>
        <fullName evidence="1">Uncharacterized protein</fullName>
    </submittedName>
</protein>
<dbReference type="AlphaFoldDB" id="A0A5N6ZHL1"/>
<gene>
    <name evidence="1" type="ORF">BDV28DRAFT_144771</name>
</gene>
<dbReference type="Proteomes" id="UP000327118">
    <property type="component" value="Unassembled WGS sequence"/>
</dbReference>